<keyword evidence="9" id="KW-1185">Reference proteome</keyword>
<dbReference type="GO" id="GO:0030132">
    <property type="term" value="C:clathrin coat of coated pit"/>
    <property type="evidence" value="ECO:0007669"/>
    <property type="project" value="InterPro"/>
</dbReference>
<dbReference type="EMBL" id="JAACFV010000022">
    <property type="protein sequence ID" value="KAF7511178.1"/>
    <property type="molecule type" value="Genomic_DNA"/>
</dbReference>
<evidence type="ECO:0000256" key="6">
    <source>
        <dbReference type="RuleBase" id="RU363137"/>
    </source>
</evidence>
<feature type="compositionally biased region" description="Basic and acidic residues" evidence="7">
    <location>
        <begin position="130"/>
        <end position="155"/>
    </location>
</feature>
<evidence type="ECO:0000256" key="2">
    <source>
        <dbReference type="ARBA" id="ARBA00005263"/>
    </source>
</evidence>
<evidence type="ECO:0000256" key="3">
    <source>
        <dbReference type="ARBA" id="ARBA00023136"/>
    </source>
</evidence>
<proteinExistence type="inferred from homology"/>
<gene>
    <name evidence="8" type="ORF">GJ744_005075</name>
</gene>
<dbReference type="GO" id="GO:0005198">
    <property type="term" value="F:structural molecule activity"/>
    <property type="evidence" value="ECO:0007669"/>
    <property type="project" value="InterPro"/>
</dbReference>
<comment type="subcellular location">
    <subcellularLocation>
        <location evidence="1 6">Cytoplasmic vesicle membrane</location>
        <topology evidence="1 6">Peripheral membrane protein</topology>
        <orientation evidence="1 6">Cytoplasmic side</orientation>
    </subcellularLocation>
    <subcellularLocation>
        <location evidence="6">Membrane</location>
        <location evidence="6">Coated pit</location>
        <topology evidence="6">Peripheral membrane protein</topology>
        <orientation evidence="6">Cytoplasmic side</orientation>
    </subcellularLocation>
    <text evidence="6">Cytoplasmic face of coated pits and vesicles.</text>
</comment>
<dbReference type="PANTHER" id="PTHR10639:SF7">
    <property type="entry name" value="CLATHRIN LIGHT CHAIN"/>
    <property type="match status" value="1"/>
</dbReference>
<feature type="region of interest" description="Disordered" evidence="7">
    <location>
        <begin position="211"/>
        <end position="249"/>
    </location>
</feature>
<dbReference type="AlphaFoldDB" id="A0A8H7AL78"/>
<dbReference type="Proteomes" id="UP000606974">
    <property type="component" value="Unassembled WGS sequence"/>
</dbReference>
<feature type="region of interest" description="Disordered" evidence="7">
    <location>
        <begin position="93"/>
        <end position="155"/>
    </location>
</feature>
<comment type="similarity">
    <text evidence="2 6">Belongs to the clathrin light chain family.</text>
</comment>
<feature type="region of interest" description="Disordered" evidence="7">
    <location>
        <begin position="1"/>
        <end position="25"/>
    </location>
</feature>
<dbReference type="GO" id="GO:0006886">
    <property type="term" value="P:intracellular protein transport"/>
    <property type="evidence" value="ECO:0007669"/>
    <property type="project" value="InterPro"/>
</dbReference>
<evidence type="ECO:0000256" key="1">
    <source>
        <dbReference type="ARBA" id="ARBA00004180"/>
    </source>
</evidence>
<keyword evidence="5 6" id="KW-0968">Cytoplasmic vesicle</keyword>
<dbReference type="GO" id="GO:0032050">
    <property type="term" value="F:clathrin heavy chain binding"/>
    <property type="evidence" value="ECO:0007669"/>
    <property type="project" value="TreeGrafter"/>
</dbReference>
<evidence type="ECO:0000256" key="4">
    <source>
        <dbReference type="ARBA" id="ARBA00023176"/>
    </source>
</evidence>
<name>A0A8H7AL78_9EURO</name>
<dbReference type="GO" id="GO:0072583">
    <property type="term" value="P:clathrin-dependent endocytosis"/>
    <property type="evidence" value="ECO:0007669"/>
    <property type="project" value="TreeGrafter"/>
</dbReference>
<dbReference type="OrthoDB" id="5512at2759"/>
<protein>
    <recommendedName>
        <fullName evidence="6">Clathrin light chain</fullName>
    </recommendedName>
</protein>
<organism evidence="8 9">
    <name type="scientific">Endocarpon pusillum</name>
    <dbReference type="NCBI Taxonomy" id="364733"/>
    <lineage>
        <taxon>Eukaryota</taxon>
        <taxon>Fungi</taxon>
        <taxon>Dikarya</taxon>
        <taxon>Ascomycota</taxon>
        <taxon>Pezizomycotina</taxon>
        <taxon>Eurotiomycetes</taxon>
        <taxon>Chaetothyriomycetidae</taxon>
        <taxon>Verrucariales</taxon>
        <taxon>Verrucariaceae</taxon>
        <taxon>Endocarpon</taxon>
    </lineage>
</organism>
<evidence type="ECO:0000313" key="8">
    <source>
        <dbReference type="EMBL" id="KAF7511178.1"/>
    </source>
</evidence>
<dbReference type="InterPro" id="IPR000996">
    <property type="entry name" value="Clathrin_L-chain"/>
</dbReference>
<dbReference type="Pfam" id="PF01086">
    <property type="entry name" value="Clathrin_lg_ch"/>
    <property type="match status" value="1"/>
</dbReference>
<evidence type="ECO:0000256" key="5">
    <source>
        <dbReference type="ARBA" id="ARBA00023329"/>
    </source>
</evidence>
<feature type="region of interest" description="Disordered" evidence="7">
    <location>
        <begin position="41"/>
        <end position="62"/>
    </location>
</feature>
<accession>A0A8H7AL78</accession>
<keyword evidence="3 6" id="KW-0472">Membrane</keyword>
<reference evidence="8" key="1">
    <citation type="submission" date="2020-02" db="EMBL/GenBank/DDBJ databases">
        <authorList>
            <person name="Palmer J.M."/>
        </authorList>
    </citation>
    <scope>NUCLEOTIDE SEQUENCE</scope>
    <source>
        <strain evidence="8">EPUS1.4</strain>
        <tissue evidence="8">Thallus</tissue>
    </source>
</reference>
<dbReference type="PANTHER" id="PTHR10639">
    <property type="entry name" value="CLATHRIN LIGHT CHAIN"/>
    <property type="match status" value="1"/>
</dbReference>
<keyword evidence="4 6" id="KW-0168">Coated pit</keyword>
<evidence type="ECO:0000256" key="7">
    <source>
        <dbReference type="SAM" id="MobiDB-lite"/>
    </source>
</evidence>
<comment type="caution">
    <text evidence="8">The sequence shown here is derived from an EMBL/GenBank/DDBJ whole genome shotgun (WGS) entry which is preliminary data.</text>
</comment>
<comment type="function">
    <text evidence="6">Clathrin is the major protein of the polyhedral coat of coated pits and vesicles.</text>
</comment>
<dbReference type="GO" id="GO:0030130">
    <property type="term" value="C:clathrin coat of trans-Golgi network vesicle"/>
    <property type="evidence" value="ECO:0007669"/>
    <property type="project" value="InterPro"/>
</dbReference>
<evidence type="ECO:0000313" key="9">
    <source>
        <dbReference type="Proteomes" id="UP000606974"/>
    </source>
</evidence>
<sequence>MADRFPSIDDLDLGDNPPSTAPAEGSFLDRERAALGEDADLFATEQDRTTTSATVQDGEDDLLGEDVSFREIQPEAATTQEDLEFENSYPAIDTQNQAVAPDGKITGGSGILETSGYKNYTPFSNDEESEPIRKWREKREADISRRDAASAARKEETIAKARRDIDEFYESYNRKTDKQKAETARQAAEFIKNREDTTAGGTSWERIAKLADLSGKGQGGGGEGSTKKRMRELLLELKNDPNAPGAGGA</sequence>